<reference evidence="2 3" key="1">
    <citation type="submission" date="2018-05" db="EMBL/GenBank/DDBJ databases">
        <title>Genome sequencing and assembly of the regulated plant pathogen Lachnellula willkommii and related sister species for the development of diagnostic species identification markers.</title>
        <authorList>
            <person name="Giroux E."/>
            <person name="Bilodeau G."/>
        </authorList>
    </citation>
    <scope>NUCLEOTIDE SEQUENCE [LARGE SCALE GENOMIC DNA]</scope>
    <source>
        <strain evidence="2 3">CBS 172.35</strain>
    </source>
</reference>
<dbReference type="Pfam" id="PF05630">
    <property type="entry name" value="NPP1"/>
    <property type="match status" value="1"/>
</dbReference>
<protein>
    <recommendedName>
        <fullName evidence="4">Secreted protein</fullName>
    </recommendedName>
</protein>
<gene>
    <name evidence="2" type="ORF">LAWI1_G002449</name>
</gene>
<evidence type="ECO:0000313" key="3">
    <source>
        <dbReference type="Proteomes" id="UP000315522"/>
    </source>
</evidence>
<dbReference type="Proteomes" id="UP000315522">
    <property type="component" value="Unassembled WGS sequence"/>
</dbReference>
<name>A0A559MHY9_9HELO</name>
<evidence type="ECO:0000313" key="2">
    <source>
        <dbReference type="EMBL" id="TVY92581.1"/>
    </source>
</evidence>
<sequence length="279" mass="30931">MISSAIFFALGLSANLVAANTPIDSSVFTSDPLTAVKAAAPLWHMDLKTCFPSAAVQSNGSQTPSVDNDACEILGSLNAGCPVQAQQTEQEQPSTSFPTYYTIRQCANDSSWRVVYDVFFQKVGLPLKDTGHPYDWEWAAVKFVQNSDGQYVRDGIWLEQDGNHPYTAWSNITHTFDGDDDISQYNNQNRDHPKTFFGKWKHNVALVFNDDYANDCLGAIINKADYHSDDYAFYAADSLLVDSTVPWYFLANYTYGNADSTPMSFEDGGAYDICGTKFA</sequence>
<dbReference type="InterPro" id="IPR008701">
    <property type="entry name" value="NPP1"/>
</dbReference>
<dbReference type="EMBL" id="QGML01000288">
    <property type="protein sequence ID" value="TVY92581.1"/>
    <property type="molecule type" value="Genomic_DNA"/>
</dbReference>
<accession>A0A559MHY9</accession>
<evidence type="ECO:0000256" key="1">
    <source>
        <dbReference type="SAM" id="SignalP"/>
    </source>
</evidence>
<feature type="signal peptide" evidence="1">
    <location>
        <begin position="1"/>
        <end position="19"/>
    </location>
</feature>
<comment type="caution">
    <text evidence="2">The sequence shown here is derived from an EMBL/GenBank/DDBJ whole genome shotgun (WGS) entry which is preliminary data.</text>
</comment>
<feature type="chain" id="PRO_5022149946" description="Secreted protein" evidence="1">
    <location>
        <begin position="20"/>
        <end position="279"/>
    </location>
</feature>
<proteinExistence type="predicted"/>
<keyword evidence="1" id="KW-0732">Signal</keyword>
<dbReference type="AlphaFoldDB" id="A0A559MHY9"/>
<evidence type="ECO:0008006" key="4">
    <source>
        <dbReference type="Google" id="ProtNLM"/>
    </source>
</evidence>
<keyword evidence="3" id="KW-1185">Reference proteome</keyword>
<organism evidence="2 3">
    <name type="scientific">Lachnellula willkommii</name>
    <dbReference type="NCBI Taxonomy" id="215461"/>
    <lineage>
        <taxon>Eukaryota</taxon>
        <taxon>Fungi</taxon>
        <taxon>Dikarya</taxon>
        <taxon>Ascomycota</taxon>
        <taxon>Pezizomycotina</taxon>
        <taxon>Leotiomycetes</taxon>
        <taxon>Helotiales</taxon>
        <taxon>Lachnaceae</taxon>
        <taxon>Lachnellula</taxon>
    </lineage>
</organism>